<dbReference type="PROSITE" id="PS50109">
    <property type="entry name" value="HIS_KIN"/>
    <property type="match status" value="1"/>
</dbReference>
<feature type="domain" description="Histidine kinase" evidence="13">
    <location>
        <begin position="415"/>
        <end position="522"/>
    </location>
</feature>
<evidence type="ECO:0000256" key="11">
    <source>
        <dbReference type="ARBA" id="ARBA00023136"/>
    </source>
</evidence>
<keyword evidence="2" id="KW-1003">Cell membrane</keyword>
<protein>
    <submittedName>
        <fullName evidence="14">Sensor histidine kinase</fullName>
    </submittedName>
</protein>
<dbReference type="InterPro" id="IPR033463">
    <property type="entry name" value="sCache_3"/>
</dbReference>
<keyword evidence="9 12" id="KW-1133">Transmembrane helix</keyword>
<evidence type="ECO:0000256" key="2">
    <source>
        <dbReference type="ARBA" id="ARBA00022475"/>
    </source>
</evidence>
<keyword evidence="6" id="KW-0547">Nucleotide-binding</keyword>
<dbReference type="InterPro" id="IPR029151">
    <property type="entry name" value="Sensor-like_sf"/>
</dbReference>
<dbReference type="InterPro" id="IPR039506">
    <property type="entry name" value="SPOB_a"/>
</dbReference>
<dbReference type="SUPFAM" id="SSF55890">
    <property type="entry name" value="Sporulation response regulatory protein Spo0B"/>
    <property type="match status" value="1"/>
</dbReference>
<evidence type="ECO:0000313" key="14">
    <source>
        <dbReference type="EMBL" id="GAA0735948.1"/>
    </source>
</evidence>
<organism evidence="14 15">
    <name type="scientific">Clostridium oceanicum</name>
    <dbReference type="NCBI Taxonomy" id="1543"/>
    <lineage>
        <taxon>Bacteria</taxon>
        <taxon>Bacillati</taxon>
        <taxon>Bacillota</taxon>
        <taxon>Clostridia</taxon>
        <taxon>Eubacteriales</taxon>
        <taxon>Clostridiaceae</taxon>
        <taxon>Clostridium</taxon>
    </lineage>
</organism>
<dbReference type="Gene3D" id="1.10.287.130">
    <property type="match status" value="1"/>
</dbReference>
<keyword evidence="5 12" id="KW-0812">Transmembrane</keyword>
<evidence type="ECO:0000256" key="6">
    <source>
        <dbReference type="ARBA" id="ARBA00022741"/>
    </source>
</evidence>
<keyword evidence="4" id="KW-0808">Transferase</keyword>
<name>A0ABP3UJB5_9CLOT</name>
<evidence type="ECO:0000256" key="8">
    <source>
        <dbReference type="ARBA" id="ARBA00022840"/>
    </source>
</evidence>
<dbReference type="Pfam" id="PF14689">
    <property type="entry name" value="SPOB_a"/>
    <property type="match status" value="1"/>
</dbReference>
<evidence type="ECO:0000256" key="7">
    <source>
        <dbReference type="ARBA" id="ARBA00022777"/>
    </source>
</evidence>
<dbReference type="EMBL" id="BAAACG010000006">
    <property type="protein sequence ID" value="GAA0735948.1"/>
    <property type="molecule type" value="Genomic_DNA"/>
</dbReference>
<evidence type="ECO:0000313" key="15">
    <source>
        <dbReference type="Proteomes" id="UP001501510"/>
    </source>
</evidence>
<dbReference type="SMART" id="SM00387">
    <property type="entry name" value="HATPase_c"/>
    <property type="match status" value="1"/>
</dbReference>
<comment type="subcellular location">
    <subcellularLocation>
        <location evidence="1">Cell membrane</location>
        <topology evidence="1">Multi-pass membrane protein</topology>
    </subcellularLocation>
</comment>
<dbReference type="InterPro" id="IPR035965">
    <property type="entry name" value="PAS-like_dom_sf"/>
</dbReference>
<reference evidence="15" key="1">
    <citation type="journal article" date="2019" name="Int. J. Syst. Evol. Microbiol.">
        <title>The Global Catalogue of Microorganisms (GCM) 10K type strain sequencing project: providing services to taxonomists for standard genome sequencing and annotation.</title>
        <authorList>
            <consortium name="The Broad Institute Genomics Platform"/>
            <consortium name="The Broad Institute Genome Sequencing Center for Infectious Disease"/>
            <person name="Wu L."/>
            <person name="Ma J."/>
        </authorList>
    </citation>
    <scope>NUCLEOTIDE SEQUENCE [LARGE SCALE GENOMIC DNA]</scope>
    <source>
        <strain evidence="15">JCM 1407</strain>
    </source>
</reference>
<evidence type="ECO:0000256" key="4">
    <source>
        <dbReference type="ARBA" id="ARBA00022679"/>
    </source>
</evidence>
<feature type="transmembrane region" description="Helical" evidence="12">
    <location>
        <begin position="13"/>
        <end position="34"/>
    </location>
</feature>
<evidence type="ECO:0000256" key="9">
    <source>
        <dbReference type="ARBA" id="ARBA00022989"/>
    </source>
</evidence>
<dbReference type="Pfam" id="PF02518">
    <property type="entry name" value="HATPase_c"/>
    <property type="match status" value="1"/>
</dbReference>
<dbReference type="Proteomes" id="UP001501510">
    <property type="component" value="Unassembled WGS sequence"/>
</dbReference>
<dbReference type="RefSeq" id="WP_343759521.1">
    <property type="nucleotide sequence ID" value="NZ_BAAACG010000006.1"/>
</dbReference>
<evidence type="ECO:0000256" key="1">
    <source>
        <dbReference type="ARBA" id="ARBA00004651"/>
    </source>
</evidence>
<keyword evidence="7 14" id="KW-0418">Kinase</keyword>
<evidence type="ECO:0000259" key="13">
    <source>
        <dbReference type="PROSITE" id="PS50109"/>
    </source>
</evidence>
<dbReference type="SUPFAM" id="SSF55785">
    <property type="entry name" value="PYP-like sensor domain (PAS domain)"/>
    <property type="match status" value="1"/>
</dbReference>
<sequence length="523" mass="60531">MVITIKGKFERKIVIRSILIAVIPIIISYGIFLYDRTTSINESIRENLYTIAFTVSNIDKVGEKLYKKENDMTIQKIAKKYVDNVDNADIIVIADIDGRKYSHNDVSQIGDIFIGKDKKDVLEKGTAYYAVTEGSIGVTLRRFEPVFYHNKRVGFVMVGKYNSNVKWLTWETQILYCLLLIIIILATLVFSRYFVKGIKESMLNMEPEEIARLYKEKKIIIDTISDGIIALDNNNNVVEINENCSILFEDFSLERVLKKVKPYLESTEVIKMREIRINGNNLFVTINPIYEQGKYLGKVIIFTDKKGIKKIAKEITGVDEIVKDLRASIHEFKNKLHVILGLINIEEYDVARKYIRSTQKTQESNYQKYSYIEDYYIRAMITSRQLMAKEKNIKFSISEDSCLYEKHGPICNDDLITILGNLIENAFEACVCENNDNKEVKVILKEDDEKIYIEVIDNGVPIPFDIKEKIFQRGVSSKNTNKKNSGIGLYLIKTKVELHEGIINLKEEENKKRFIITLFKEER</sequence>
<keyword evidence="15" id="KW-1185">Reference proteome</keyword>
<comment type="caution">
    <text evidence="14">The sequence shown here is derived from an EMBL/GenBank/DDBJ whole genome shotgun (WGS) entry which is preliminary data.</text>
</comment>
<keyword evidence="11 12" id="KW-0472">Membrane</keyword>
<proteinExistence type="predicted"/>
<dbReference type="InterPro" id="IPR016120">
    <property type="entry name" value="Sig_transdc_His_kin_SpoOB"/>
</dbReference>
<keyword evidence="3" id="KW-0597">Phosphoprotein</keyword>
<evidence type="ECO:0000256" key="3">
    <source>
        <dbReference type="ARBA" id="ARBA00022553"/>
    </source>
</evidence>
<dbReference type="SUPFAM" id="SSF103190">
    <property type="entry name" value="Sensory domain-like"/>
    <property type="match status" value="1"/>
</dbReference>
<dbReference type="Gene3D" id="3.30.565.10">
    <property type="entry name" value="Histidine kinase-like ATPase, C-terminal domain"/>
    <property type="match status" value="1"/>
</dbReference>
<dbReference type="PANTHER" id="PTHR43547">
    <property type="entry name" value="TWO-COMPONENT HISTIDINE KINASE"/>
    <property type="match status" value="1"/>
</dbReference>
<dbReference type="InterPro" id="IPR005467">
    <property type="entry name" value="His_kinase_dom"/>
</dbReference>
<dbReference type="InterPro" id="IPR003594">
    <property type="entry name" value="HATPase_dom"/>
</dbReference>
<evidence type="ECO:0000256" key="10">
    <source>
        <dbReference type="ARBA" id="ARBA00023012"/>
    </source>
</evidence>
<dbReference type="InterPro" id="IPR036890">
    <property type="entry name" value="HATPase_C_sf"/>
</dbReference>
<feature type="transmembrane region" description="Helical" evidence="12">
    <location>
        <begin position="173"/>
        <end position="195"/>
    </location>
</feature>
<gene>
    <name evidence="14" type="ORF">GCM10008906_10340</name>
</gene>
<keyword evidence="8" id="KW-0067">ATP-binding</keyword>
<dbReference type="GO" id="GO:0016301">
    <property type="term" value="F:kinase activity"/>
    <property type="evidence" value="ECO:0007669"/>
    <property type="project" value="UniProtKB-KW"/>
</dbReference>
<dbReference type="Gene3D" id="3.30.450.20">
    <property type="entry name" value="PAS domain"/>
    <property type="match status" value="2"/>
</dbReference>
<keyword evidence="10" id="KW-0902">Two-component regulatory system</keyword>
<evidence type="ECO:0000256" key="5">
    <source>
        <dbReference type="ARBA" id="ARBA00022692"/>
    </source>
</evidence>
<dbReference type="PANTHER" id="PTHR43547:SF10">
    <property type="entry name" value="SENSOR HISTIDINE KINASE DCUS"/>
    <property type="match status" value="1"/>
</dbReference>
<dbReference type="SUPFAM" id="SSF55874">
    <property type="entry name" value="ATPase domain of HSP90 chaperone/DNA topoisomerase II/histidine kinase"/>
    <property type="match status" value="1"/>
</dbReference>
<accession>A0ABP3UJB5</accession>
<evidence type="ECO:0000256" key="12">
    <source>
        <dbReference type="SAM" id="Phobius"/>
    </source>
</evidence>
<dbReference type="Pfam" id="PF17203">
    <property type="entry name" value="sCache_3_2"/>
    <property type="match status" value="1"/>
</dbReference>